<dbReference type="EMBL" id="BONE01000008">
    <property type="protein sequence ID" value="GIF71900.1"/>
    <property type="molecule type" value="Genomic_DNA"/>
</dbReference>
<evidence type="ECO:0000256" key="1">
    <source>
        <dbReference type="ARBA" id="ARBA00022741"/>
    </source>
</evidence>
<dbReference type="PANTHER" id="PTHR35372:SF2">
    <property type="entry name" value="SF3 HELICASE DOMAIN-CONTAINING PROTEIN"/>
    <property type="match status" value="1"/>
</dbReference>
<dbReference type="InterPro" id="IPR014015">
    <property type="entry name" value="Helicase_SF3_DNA-vir"/>
</dbReference>
<name>A0ABQ4CKU3_9ACTN</name>
<dbReference type="InterPro" id="IPR014818">
    <property type="entry name" value="Phage/plasmid_primase_P4_C"/>
</dbReference>
<feature type="domain" description="SF3 helicase" evidence="5">
    <location>
        <begin position="170"/>
        <end position="329"/>
    </location>
</feature>
<reference evidence="6 7" key="1">
    <citation type="submission" date="2021-01" db="EMBL/GenBank/DDBJ databases">
        <title>Whole genome shotgun sequence of Asanoa siamensis NBRC 107932.</title>
        <authorList>
            <person name="Komaki H."/>
            <person name="Tamura T."/>
        </authorList>
    </citation>
    <scope>NUCLEOTIDE SEQUENCE [LARGE SCALE GENOMIC DNA]</scope>
    <source>
        <strain evidence="6 7">NBRC 107932</strain>
    </source>
</reference>
<dbReference type="NCBIfam" id="TIGR01613">
    <property type="entry name" value="primase_Cterm"/>
    <property type="match status" value="1"/>
</dbReference>
<dbReference type="PANTHER" id="PTHR35372">
    <property type="entry name" value="ATP BINDING PROTEIN-RELATED"/>
    <property type="match status" value="1"/>
</dbReference>
<dbReference type="PROSITE" id="PS51206">
    <property type="entry name" value="SF3_HELICASE_1"/>
    <property type="match status" value="1"/>
</dbReference>
<dbReference type="Pfam" id="PF08706">
    <property type="entry name" value="D5_N"/>
    <property type="match status" value="1"/>
</dbReference>
<keyword evidence="7" id="KW-1185">Reference proteome</keyword>
<keyword evidence="2" id="KW-0378">Hydrolase</keyword>
<dbReference type="InterPro" id="IPR006500">
    <property type="entry name" value="Helicase_put_C_phage/plasmid"/>
</dbReference>
<sequence length="492" mass="54858">MNGPLSASFTQSQLAANFALNVLTRRYRWADALGWVGWDGRRWKPCPEEVITEQARQWASRMLEEASKAMRTGNGNIDDVKAWFSVAKTAASLRAITGLSRGIAGVITEAERFDTYPDLLNVGNGVIDLRTGVLMPHDPDLLMTKLAPVDYHPGATHPDWAAALEALPAEVRPWYQVRLGQSITGHMTPDDVLVVQQGGGENGKTTVLGSVEKVLGDYAVLVSDKVILADPKAHSTERMELRGARFALIEETPEARRLSVSLLKKVLGTPTMTARYVRQNETRWDASHSLWLSTNYLPIVEEVDHGTWRRLLALKFPYTFIKPPGTPQHATERPSDPGLRDRMRLSPDKQHEAVLAWLVTGAAVWYASGRQLPPPPGLVAADTLAWRKESDSVLAYVSERLEFDPNSHVIATELLDDWNSWVNRRGGKTWSDKTFAQRFGNHHEIASRHIKKDRVSRTEGLSRPNRSGPAMPVQAAPDRYMAWWGVRFADGA</sequence>
<evidence type="ECO:0000256" key="2">
    <source>
        <dbReference type="ARBA" id="ARBA00022801"/>
    </source>
</evidence>
<evidence type="ECO:0000256" key="4">
    <source>
        <dbReference type="SAM" id="MobiDB-lite"/>
    </source>
</evidence>
<evidence type="ECO:0000259" key="5">
    <source>
        <dbReference type="PROSITE" id="PS51206"/>
    </source>
</evidence>
<feature type="region of interest" description="Disordered" evidence="4">
    <location>
        <begin position="451"/>
        <end position="473"/>
    </location>
</feature>
<evidence type="ECO:0000256" key="3">
    <source>
        <dbReference type="ARBA" id="ARBA00022840"/>
    </source>
</evidence>
<keyword evidence="3" id="KW-0067">ATP-binding</keyword>
<keyword evidence="1" id="KW-0547">Nucleotide-binding</keyword>
<comment type="caution">
    <text evidence="6">The sequence shown here is derived from an EMBL/GenBank/DDBJ whole genome shotgun (WGS) entry which is preliminary data.</text>
</comment>
<dbReference type="Proteomes" id="UP000604117">
    <property type="component" value="Unassembled WGS sequence"/>
</dbReference>
<evidence type="ECO:0000313" key="7">
    <source>
        <dbReference type="Proteomes" id="UP000604117"/>
    </source>
</evidence>
<dbReference type="SMART" id="SM00885">
    <property type="entry name" value="D5_N"/>
    <property type="match status" value="1"/>
</dbReference>
<gene>
    <name evidence="6" type="ORF">Asi02nite_14180</name>
</gene>
<accession>A0ABQ4CKU3</accession>
<dbReference type="InterPro" id="IPR051620">
    <property type="entry name" value="ORF904-like_C"/>
</dbReference>
<proteinExistence type="predicted"/>
<organism evidence="6 7">
    <name type="scientific">Asanoa siamensis</name>
    <dbReference type="NCBI Taxonomy" id="926357"/>
    <lineage>
        <taxon>Bacteria</taxon>
        <taxon>Bacillati</taxon>
        <taxon>Actinomycetota</taxon>
        <taxon>Actinomycetes</taxon>
        <taxon>Micromonosporales</taxon>
        <taxon>Micromonosporaceae</taxon>
        <taxon>Asanoa</taxon>
    </lineage>
</organism>
<evidence type="ECO:0000313" key="6">
    <source>
        <dbReference type="EMBL" id="GIF71900.1"/>
    </source>
</evidence>
<protein>
    <submittedName>
        <fullName evidence="6">Phage protein</fullName>
    </submittedName>
</protein>